<dbReference type="SUPFAM" id="SSF52833">
    <property type="entry name" value="Thioredoxin-like"/>
    <property type="match status" value="1"/>
</dbReference>
<gene>
    <name evidence="4" type="ORF">CU100_13540</name>
</gene>
<sequence>MTRVEIKLYGTEESVYTRIVRLVLLAKLADFVLIEADPFEGGCLPDDYEIRHPFKRIPALEVDGVRLYETDAIVHYVDAVIDAPKLSPSGHLDNARMRQIMRIVDNYAYRPLVWGLYVPGYWRDRLEPAREDIEKSRHVLGVVDDFLVSSPGAAFNEMTLATFYLASVLAAADSVASGASLIDERPRLREWWNRIRTETVMLKTRSKHTKF</sequence>
<comment type="caution">
    <text evidence="4">The sequence shown here is derived from an EMBL/GenBank/DDBJ whole genome shotgun (WGS) entry which is preliminary data.</text>
</comment>
<dbReference type="AlphaFoldDB" id="A0A2P7AWK3"/>
<dbReference type="PROSITE" id="PS50404">
    <property type="entry name" value="GST_NTER"/>
    <property type="match status" value="1"/>
</dbReference>
<dbReference type="CDD" id="cd00299">
    <property type="entry name" value="GST_C_family"/>
    <property type="match status" value="1"/>
</dbReference>
<evidence type="ECO:0000313" key="4">
    <source>
        <dbReference type="EMBL" id="PSH58595.1"/>
    </source>
</evidence>
<dbReference type="Gene3D" id="1.20.1050.10">
    <property type="match status" value="1"/>
</dbReference>
<evidence type="ECO:0000256" key="1">
    <source>
        <dbReference type="ARBA" id="ARBA00011738"/>
    </source>
</evidence>
<dbReference type="GO" id="GO:0004364">
    <property type="term" value="F:glutathione transferase activity"/>
    <property type="evidence" value="ECO:0007669"/>
    <property type="project" value="TreeGrafter"/>
</dbReference>
<protein>
    <submittedName>
        <fullName evidence="4">Glutathione S-transferase family protein</fullName>
    </submittedName>
</protein>
<evidence type="ECO:0000313" key="5">
    <source>
        <dbReference type="Proteomes" id="UP000241158"/>
    </source>
</evidence>
<reference evidence="5" key="1">
    <citation type="submission" date="2017-11" db="EMBL/GenBank/DDBJ databases">
        <authorList>
            <person name="Kuznetsova I."/>
            <person name="Sazanova A."/>
            <person name="Chirak E."/>
            <person name="Safronova V."/>
            <person name="Willems A."/>
        </authorList>
    </citation>
    <scope>NUCLEOTIDE SEQUENCE [LARGE SCALE GENOMIC DNA]</scope>
    <source>
        <strain evidence="5">PEPV15</strain>
    </source>
</reference>
<organism evidence="4 5">
    <name type="scientific">Phyllobacterium endophyticum</name>
    <dbReference type="NCBI Taxonomy" id="1149773"/>
    <lineage>
        <taxon>Bacteria</taxon>
        <taxon>Pseudomonadati</taxon>
        <taxon>Pseudomonadota</taxon>
        <taxon>Alphaproteobacteria</taxon>
        <taxon>Hyphomicrobiales</taxon>
        <taxon>Phyllobacteriaceae</taxon>
        <taxon>Phyllobacterium</taxon>
    </lineage>
</organism>
<dbReference type="SFLD" id="SFLDS00019">
    <property type="entry name" value="Glutathione_Transferase_(cytos"/>
    <property type="match status" value="1"/>
</dbReference>
<dbReference type="EMBL" id="PGGN01000002">
    <property type="protein sequence ID" value="PSH58595.1"/>
    <property type="molecule type" value="Genomic_DNA"/>
</dbReference>
<dbReference type="Pfam" id="PF13417">
    <property type="entry name" value="GST_N_3"/>
    <property type="match status" value="1"/>
</dbReference>
<evidence type="ECO:0000259" key="2">
    <source>
        <dbReference type="PROSITE" id="PS50404"/>
    </source>
</evidence>
<dbReference type="PANTHER" id="PTHR43969:SF9">
    <property type="entry name" value="GLUTATHIONE S TRANSFERASE D10, ISOFORM A-RELATED"/>
    <property type="match status" value="1"/>
</dbReference>
<dbReference type="OrthoDB" id="9797500at2"/>
<dbReference type="InterPro" id="IPR004045">
    <property type="entry name" value="Glutathione_S-Trfase_N"/>
</dbReference>
<dbReference type="InterPro" id="IPR010987">
    <property type="entry name" value="Glutathione-S-Trfase_C-like"/>
</dbReference>
<dbReference type="PROSITE" id="PS50405">
    <property type="entry name" value="GST_CTER"/>
    <property type="match status" value="1"/>
</dbReference>
<dbReference type="Gene3D" id="3.40.30.10">
    <property type="entry name" value="Glutaredoxin"/>
    <property type="match status" value="1"/>
</dbReference>
<dbReference type="GO" id="GO:0006749">
    <property type="term" value="P:glutathione metabolic process"/>
    <property type="evidence" value="ECO:0007669"/>
    <property type="project" value="TreeGrafter"/>
</dbReference>
<dbReference type="Proteomes" id="UP000241158">
    <property type="component" value="Unassembled WGS sequence"/>
</dbReference>
<proteinExistence type="predicted"/>
<dbReference type="PANTHER" id="PTHR43969">
    <property type="entry name" value="GLUTATHIONE S TRANSFERASE D10, ISOFORM A-RELATED"/>
    <property type="match status" value="1"/>
</dbReference>
<dbReference type="InterPro" id="IPR036282">
    <property type="entry name" value="Glutathione-S-Trfase_C_sf"/>
</dbReference>
<dbReference type="SUPFAM" id="SSF47616">
    <property type="entry name" value="GST C-terminal domain-like"/>
    <property type="match status" value="1"/>
</dbReference>
<dbReference type="InterPro" id="IPR036249">
    <property type="entry name" value="Thioredoxin-like_sf"/>
</dbReference>
<dbReference type="InterPro" id="IPR040079">
    <property type="entry name" value="Glutathione_S-Trfase"/>
</dbReference>
<feature type="domain" description="GST C-terminal" evidence="3">
    <location>
        <begin position="90"/>
        <end position="211"/>
    </location>
</feature>
<accession>A0A2P7AWK3</accession>
<feature type="domain" description="GST N-terminal" evidence="2">
    <location>
        <begin position="4"/>
        <end position="85"/>
    </location>
</feature>
<evidence type="ECO:0000259" key="3">
    <source>
        <dbReference type="PROSITE" id="PS50405"/>
    </source>
</evidence>
<keyword evidence="5" id="KW-1185">Reference proteome</keyword>
<name>A0A2P7AWK3_9HYPH</name>
<keyword evidence="4" id="KW-0808">Transferase</keyword>
<comment type="subunit">
    <text evidence="1">Homodimer.</text>
</comment>